<dbReference type="Proteomes" id="UP000283269">
    <property type="component" value="Unassembled WGS sequence"/>
</dbReference>
<dbReference type="AlphaFoldDB" id="A0A409XWD2"/>
<dbReference type="Gene3D" id="4.10.60.10">
    <property type="entry name" value="Zinc finger, CCHC-type"/>
    <property type="match status" value="1"/>
</dbReference>
<organism evidence="2 3">
    <name type="scientific">Psilocybe cyanescens</name>
    <dbReference type="NCBI Taxonomy" id="93625"/>
    <lineage>
        <taxon>Eukaryota</taxon>
        <taxon>Fungi</taxon>
        <taxon>Dikarya</taxon>
        <taxon>Basidiomycota</taxon>
        <taxon>Agaricomycotina</taxon>
        <taxon>Agaricomycetes</taxon>
        <taxon>Agaricomycetidae</taxon>
        <taxon>Agaricales</taxon>
        <taxon>Agaricineae</taxon>
        <taxon>Strophariaceae</taxon>
        <taxon>Psilocybe</taxon>
    </lineage>
</organism>
<evidence type="ECO:0008006" key="4">
    <source>
        <dbReference type="Google" id="ProtNLM"/>
    </source>
</evidence>
<dbReference type="OrthoDB" id="2692126at2759"/>
<feature type="region of interest" description="Disordered" evidence="1">
    <location>
        <begin position="315"/>
        <end position="341"/>
    </location>
</feature>
<accession>A0A409XWD2</accession>
<name>A0A409XWD2_PSICY</name>
<evidence type="ECO:0000256" key="1">
    <source>
        <dbReference type="SAM" id="MobiDB-lite"/>
    </source>
</evidence>
<evidence type="ECO:0000313" key="2">
    <source>
        <dbReference type="EMBL" id="PPQ95060.1"/>
    </source>
</evidence>
<feature type="compositionally biased region" description="Polar residues" evidence="1">
    <location>
        <begin position="322"/>
        <end position="335"/>
    </location>
</feature>
<feature type="region of interest" description="Disordered" evidence="1">
    <location>
        <begin position="1"/>
        <end position="31"/>
    </location>
</feature>
<dbReference type="EMBL" id="NHYD01000135">
    <property type="protein sequence ID" value="PPQ95060.1"/>
    <property type="molecule type" value="Genomic_DNA"/>
</dbReference>
<dbReference type="InParanoid" id="A0A409XWD2"/>
<feature type="compositionally biased region" description="Polar residues" evidence="1">
    <location>
        <begin position="7"/>
        <end position="31"/>
    </location>
</feature>
<comment type="caution">
    <text evidence="2">The sequence shown here is derived from an EMBL/GenBank/DDBJ whole genome shotgun (WGS) entry which is preliminary data.</text>
</comment>
<reference evidence="2 3" key="1">
    <citation type="journal article" date="2018" name="Evol. Lett.">
        <title>Horizontal gene cluster transfer increased hallucinogenic mushroom diversity.</title>
        <authorList>
            <person name="Reynolds H.T."/>
            <person name="Vijayakumar V."/>
            <person name="Gluck-Thaler E."/>
            <person name="Korotkin H.B."/>
            <person name="Matheny P.B."/>
            <person name="Slot J.C."/>
        </authorList>
    </citation>
    <scope>NUCLEOTIDE SEQUENCE [LARGE SCALE GENOMIC DNA]</scope>
    <source>
        <strain evidence="2 3">2631</strain>
    </source>
</reference>
<sequence>PLKSGIPATNSSEEGTPTRNWQTPNPSRQGSEDINLNSNDLSNSLFDLLSTLAIDQEEQQDTDMVEITGKKEILINKPTVFNGDRTKSKSFIQDCYLYMDINEDIYNTDKKKIAFILSFCMEGAKLWKEQYLTSRTRGTSPTQTIEWDTLVTFLKKFHNTFTPVDKTRSAMNNIKWIRQKPDEGVEDIINKSKLLVGEANLGTKTESDHAHLIGLFQKCIVPQLADKIMYSEDLPRTIQGWYKKATVFDTNYRLAKTFREEPEECRRIPQWNNFPRNNRNYNPNRMDVSAMTAEEQAKLIRKGTCFRCKQRGHLSREFPQKRPTNQNKTQGQPSKKWTPKELHTHIRNLNKDEKDELADLMVKMGFEEKEEKDF</sequence>
<feature type="non-terminal residue" evidence="2">
    <location>
        <position position="1"/>
    </location>
</feature>
<proteinExistence type="predicted"/>
<gene>
    <name evidence="2" type="ORF">CVT25_002038</name>
</gene>
<evidence type="ECO:0000313" key="3">
    <source>
        <dbReference type="Proteomes" id="UP000283269"/>
    </source>
</evidence>
<keyword evidence="3" id="KW-1185">Reference proteome</keyword>
<dbReference type="STRING" id="93625.A0A409XWD2"/>
<protein>
    <recommendedName>
        <fullName evidence="4">CCHC-type domain-containing protein</fullName>
    </recommendedName>
</protein>